<name>A0ABQ4KFS4_9BACI</name>
<reference evidence="2 3" key="1">
    <citation type="submission" date="2021-03" db="EMBL/GenBank/DDBJ databases">
        <title>Antimicrobial resistance genes in bacteria isolated from Japanese honey, and their potential for conferring macrolide and lincosamide resistance in the American foulbrood pathogen Paenibacillus larvae.</title>
        <authorList>
            <person name="Okamoto M."/>
            <person name="Kumagai M."/>
            <person name="Kanamori H."/>
            <person name="Takamatsu D."/>
        </authorList>
    </citation>
    <scope>NUCLEOTIDE SEQUENCE [LARGE SCALE GENOMIC DNA]</scope>
    <source>
        <strain evidence="2 3">J8TS2</strain>
    </source>
</reference>
<proteinExistence type="predicted"/>
<dbReference type="PANTHER" id="PTHR12110:SF41">
    <property type="entry name" value="INOSOSE DEHYDRATASE"/>
    <property type="match status" value="1"/>
</dbReference>
<organism evidence="2 3">
    <name type="scientific">Lederbergia ruris</name>
    <dbReference type="NCBI Taxonomy" id="217495"/>
    <lineage>
        <taxon>Bacteria</taxon>
        <taxon>Bacillati</taxon>
        <taxon>Bacillota</taxon>
        <taxon>Bacilli</taxon>
        <taxon>Bacillales</taxon>
        <taxon>Bacillaceae</taxon>
        <taxon>Lederbergia</taxon>
    </lineage>
</organism>
<keyword evidence="2" id="KW-0413">Isomerase</keyword>
<gene>
    <name evidence="2" type="ORF">J8TS2_11430</name>
</gene>
<protein>
    <submittedName>
        <fullName evidence="2">Xylose isomerase</fullName>
    </submittedName>
</protein>
<dbReference type="InterPro" id="IPR036237">
    <property type="entry name" value="Xyl_isomerase-like_sf"/>
</dbReference>
<dbReference type="PANTHER" id="PTHR12110">
    <property type="entry name" value="HYDROXYPYRUVATE ISOMERASE"/>
    <property type="match status" value="1"/>
</dbReference>
<evidence type="ECO:0000313" key="2">
    <source>
        <dbReference type="EMBL" id="GIN56824.1"/>
    </source>
</evidence>
<comment type="caution">
    <text evidence="2">The sequence shown here is derived from an EMBL/GenBank/DDBJ whole genome shotgun (WGS) entry which is preliminary data.</text>
</comment>
<dbReference type="Gene3D" id="3.20.20.150">
    <property type="entry name" value="Divalent-metal-dependent TIM barrel enzymes"/>
    <property type="match status" value="1"/>
</dbReference>
<sequence length="272" mass="31337">MTPFLEWREAMFKVGLCSITFRQLSVAEVIDISKKAGISGIEWGGDIHVPPGNVEGATQVAYLTKQANLQVSSYGSYYRVGYEEDGQESFAKVLETAIALTAPSIRVWAGRVGSREASEQDRKKVVDDAKRIAELAKNKMISIHFEYHRGTLTDTAESATQLMEEINHPNVFLYWQPAVNESVQKRIDSIERVSPWLSHVHVFYWENTNRLPFSSGVTMWEQYLNALKRVKGERYLLMEFVRENKVEQFMDDVEVLKRMVTNLNRQFLKKEY</sequence>
<dbReference type="InterPro" id="IPR050312">
    <property type="entry name" value="IolE/XylAMocC-like"/>
</dbReference>
<dbReference type="GO" id="GO:0016853">
    <property type="term" value="F:isomerase activity"/>
    <property type="evidence" value="ECO:0007669"/>
    <property type="project" value="UniProtKB-KW"/>
</dbReference>
<dbReference type="Pfam" id="PF01261">
    <property type="entry name" value="AP_endonuc_2"/>
    <property type="match status" value="1"/>
</dbReference>
<accession>A0ABQ4KFS4</accession>
<dbReference type="SUPFAM" id="SSF51658">
    <property type="entry name" value="Xylose isomerase-like"/>
    <property type="match status" value="1"/>
</dbReference>
<keyword evidence="3" id="KW-1185">Reference proteome</keyword>
<dbReference type="Proteomes" id="UP000679950">
    <property type="component" value="Unassembled WGS sequence"/>
</dbReference>
<feature type="domain" description="Xylose isomerase-like TIM barrel" evidence="1">
    <location>
        <begin position="31"/>
        <end position="258"/>
    </location>
</feature>
<dbReference type="InterPro" id="IPR013022">
    <property type="entry name" value="Xyl_isomerase-like_TIM-brl"/>
</dbReference>
<dbReference type="EMBL" id="BORB01000007">
    <property type="protein sequence ID" value="GIN56824.1"/>
    <property type="molecule type" value="Genomic_DNA"/>
</dbReference>
<evidence type="ECO:0000259" key="1">
    <source>
        <dbReference type="Pfam" id="PF01261"/>
    </source>
</evidence>
<evidence type="ECO:0000313" key="3">
    <source>
        <dbReference type="Proteomes" id="UP000679950"/>
    </source>
</evidence>